<dbReference type="PROSITE" id="PS50977">
    <property type="entry name" value="HTH_TETR_2"/>
    <property type="match status" value="1"/>
</dbReference>
<dbReference type="InterPro" id="IPR050109">
    <property type="entry name" value="HTH-type_TetR-like_transc_reg"/>
</dbReference>
<protein>
    <submittedName>
        <fullName evidence="6">TetR family transcriptional regulator</fullName>
    </submittedName>
</protein>
<feature type="DNA-binding region" description="H-T-H motif" evidence="4">
    <location>
        <begin position="31"/>
        <end position="50"/>
    </location>
</feature>
<keyword evidence="2 4" id="KW-0238">DNA-binding</keyword>
<dbReference type="InterPro" id="IPR025996">
    <property type="entry name" value="MT1864/Rv1816-like_C"/>
</dbReference>
<evidence type="ECO:0000313" key="6">
    <source>
        <dbReference type="EMBL" id="GGZ94891.1"/>
    </source>
</evidence>
<dbReference type="GO" id="GO:0000976">
    <property type="term" value="F:transcription cis-regulatory region binding"/>
    <property type="evidence" value="ECO:0007669"/>
    <property type="project" value="TreeGrafter"/>
</dbReference>
<evidence type="ECO:0000256" key="1">
    <source>
        <dbReference type="ARBA" id="ARBA00023015"/>
    </source>
</evidence>
<name>A0A918VGA2_9SPHN</name>
<proteinExistence type="predicted"/>
<evidence type="ECO:0000313" key="7">
    <source>
        <dbReference type="Proteomes" id="UP000634139"/>
    </source>
</evidence>
<keyword evidence="7" id="KW-1185">Reference proteome</keyword>
<keyword evidence="1" id="KW-0805">Transcription regulation</keyword>
<evidence type="ECO:0000256" key="2">
    <source>
        <dbReference type="ARBA" id="ARBA00023125"/>
    </source>
</evidence>
<dbReference type="Gene3D" id="1.10.357.10">
    <property type="entry name" value="Tetracycline Repressor, domain 2"/>
    <property type="match status" value="1"/>
</dbReference>
<dbReference type="Pfam" id="PF00440">
    <property type="entry name" value="TetR_N"/>
    <property type="match status" value="1"/>
</dbReference>
<reference evidence="6" key="1">
    <citation type="journal article" date="2014" name="Int. J. Syst. Evol. Microbiol.">
        <title>Complete genome sequence of Corynebacterium casei LMG S-19264T (=DSM 44701T), isolated from a smear-ripened cheese.</title>
        <authorList>
            <consortium name="US DOE Joint Genome Institute (JGI-PGF)"/>
            <person name="Walter F."/>
            <person name="Albersmeier A."/>
            <person name="Kalinowski J."/>
            <person name="Ruckert C."/>
        </authorList>
    </citation>
    <scope>NUCLEOTIDE SEQUENCE</scope>
    <source>
        <strain evidence="6">KCTC 32422</strain>
    </source>
</reference>
<evidence type="ECO:0000256" key="4">
    <source>
        <dbReference type="PROSITE-ProRule" id="PRU00335"/>
    </source>
</evidence>
<comment type="caution">
    <text evidence="6">The sequence shown here is derived from an EMBL/GenBank/DDBJ whole genome shotgun (WGS) entry which is preliminary data.</text>
</comment>
<organism evidence="6 7">
    <name type="scientific">Novosphingobium arvoryzae</name>
    <dbReference type="NCBI Taxonomy" id="1256514"/>
    <lineage>
        <taxon>Bacteria</taxon>
        <taxon>Pseudomonadati</taxon>
        <taxon>Pseudomonadota</taxon>
        <taxon>Alphaproteobacteria</taxon>
        <taxon>Sphingomonadales</taxon>
        <taxon>Sphingomonadaceae</taxon>
        <taxon>Novosphingobium</taxon>
    </lineage>
</organism>
<dbReference type="Pfam" id="PF13305">
    <property type="entry name" value="TetR_C_33"/>
    <property type="match status" value="1"/>
</dbReference>
<dbReference type="RefSeq" id="WP_229822176.1">
    <property type="nucleotide sequence ID" value="NZ_BMZD01000003.1"/>
</dbReference>
<evidence type="ECO:0000259" key="5">
    <source>
        <dbReference type="PROSITE" id="PS50977"/>
    </source>
</evidence>
<dbReference type="SUPFAM" id="SSF48498">
    <property type="entry name" value="Tetracyclin repressor-like, C-terminal domain"/>
    <property type="match status" value="1"/>
</dbReference>
<dbReference type="PANTHER" id="PTHR30055:SF220">
    <property type="entry name" value="TETR-FAMILY REGULATORY PROTEIN"/>
    <property type="match status" value="1"/>
</dbReference>
<dbReference type="Proteomes" id="UP000634139">
    <property type="component" value="Unassembled WGS sequence"/>
</dbReference>
<dbReference type="EMBL" id="BMZD01000003">
    <property type="protein sequence ID" value="GGZ94891.1"/>
    <property type="molecule type" value="Genomic_DNA"/>
</dbReference>
<evidence type="ECO:0000256" key="3">
    <source>
        <dbReference type="ARBA" id="ARBA00023163"/>
    </source>
</evidence>
<reference evidence="6" key="2">
    <citation type="submission" date="2020-09" db="EMBL/GenBank/DDBJ databases">
        <authorList>
            <person name="Sun Q."/>
            <person name="Kim S."/>
        </authorList>
    </citation>
    <scope>NUCLEOTIDE SEQUENCE</scope>
    <source>
        <strain evidence="6">KCTC 32422</strain>
    </source>
</reference>
<sequence>MVRTYHHGDLRSALVEAGLRALETTEIGDISLRQIARDVGVSATAVYRHFPDKRALLVALAGAGIEKLGEAQRAAAESAGGGPGAFGATGRAYVRFALAHPALFRLIFTHLPPPGDTVFGESLAARLLQEKAAAATGGDPAETRRLMVQAWAVVHGLAMLMLDGQLPPDDALIDQVIDPATLFGRRR</sequence>
<gene>
    <name evidence="6" type="ORF">GCM10011617_13500</name>
</gene>
<dbReference type="PANTHER" id="PTHR30055">
    <property type="entry name" value="HTH-TYPE TRANSCRIPTIONAL REGULATOR RUTR"/>
    <property type="match status" value="1"/>
</dbReference>
<dbReference type="InterPro" id="IPR036271">
    <property type="entry name" value="Tet_transcr_reg_TetR-rel_C_sf"/>
</dbReference>
<dbReference type="InterPro" id="IPR009057">
    <property type="entry name" value="Homeodomain-like_sf"/>
</dbReference>
<keyword evidence="3" id="KW-0804">Transcription</keyword>
<dbReference type="SUPFAM" id="SSF46689">
    <property type="entry name" value="Homeodomain-like"/>
    <property type="match status" value="1"/>
</dbReference>
<dbReference type="InterPro" id="IPR001647">
    <property type="entry name" value="HTH_TetR"/>
</dbReference>
<dbReference type="GO" id="GO:0003700">
    <property type="term" value="F:DNA-binding transcription factor activity"/>
    <property type="evidence" value="ECO:0007669"/>
    <property type="project" value="TreeGrafter"/>
</dbReference>
<dbReference type="AlphaFoldDB" id="A0A918VGA2"/>
<feature type="domain" description="HTH tetR-type" evidence="5">
    <location>
        <begin position="8"/>
        <end position="68"/>
    </location>
</feature>
<accession>A0A918VGA2</accession>